<dbReference type="PANTHER" id="PTHR43581:SF4">
    <property type="entry name" value="ATP_GTP PHOSPHATASE"/>
    <property type="match status" value="1"/>
</dbReference>
<organism evidence="2 3">
    <name type="scientific">Nitrospirillum amazonense</name>
    <dbReference type="NCBI Taxonomy" id="28077"/>
    <lineage>
        <taxon>Bacteria</taxon>
        <taxon>Pseudomonadati</taxon>
        <taxon>Pseudomonadota</taxon>
        <taxon>Alphaproteobacteria</taxon>
        <taxon>Rhodospirillales</taxon>
        <taxon>Azospirillaceae</taxon>
        <taxon>Nitrospirillum</taxon>
    </lineage>
</organism>
<keyword evidence="3" id="KW-1185">Reference proteome</keyword>
<name>A0A560FTQ4_9PROT</name>
<dbReference type="RefSeq" id="WP_145618420.1">
    <property type="nucleotide sequence ID" value="NZ_VITO01000011.1"/>
</dbReference>
<proteinExistence type="predicted"/>
<dbReference type="EMBL" id="VITO01000011">
    <property type="protein sequence ID" value="TWB25014.1"/>
    <property type="molecule type" value="Genomic_DNA"/>
</dbReference>
<dbReference type="Pfam" id="PF13304">
    <property type="entry name" value="AAA_21"/>
    <property type="match status" value="1"/>
</dbReference>
<feature type="domain" description="ATPase AAA-type core" evidence="1">
    <location>
        <begin position="251"/>
        <end position="319"/>
    </location>
</feature>
<dbReference type="CDD" id="cd00267">
    <property type="entry name" value="ABC_ATPase"/>
    <property type="match status" value="1"/>
</dbReference>
<evidence type="ECO:0000259" key="1">
    <source>
        <dbReference type="Pfam" id="PF13304"/>
    </source>
</evidence>
<dbReference type="Gene3D" id="3.40.50.300">
    <property type="entry name" value="P-loop containing nucleotide triphosphate hydrolases"/>
    <property type="match status" value="2"/>
</dbReference>
<dbReference type="GO" id="GO:0005524">
    <property type="term" value="F:ATP binding"/>
    <property type="evidence" value="ECO:0007669"/>
    <property type="project" value="InterPro"/>
</dbReference>
<evidence type="ECO:0000313" key="3">
    <source>
        <dbReference type="Proteomes" id="UP000316545"/>
    </source>
</evidence>
<comment type="caution">
    <text evidence="2">The sequence shown here is derived from an EMBL/GenBank/DDBJ whole genome shotgun (WGS) entry which is preliminary data.</text>
</comment>
<dbReference type="InterPro" id="IPR003959">
    <property type="entry name" value="ATPase_AAA_core"/>
</dbReference>
<dbReference type="InterPro" id="IPR027417">
    <property type="entry name" value="P-loop_NTPase"/>
</dbReference>
<protein>
    <submittedName>
        <fullName evidence="2">Putative AbiEii toxin of type IV toxin-antitoxin system</fullName>
    </submittedName>
</protein>
<dbReference type="GO" id="GO:0016887">
    <property type="term" value="F:ATP hydrolysis activity"/>
    <property type="evidence" value="ECO:0007669"/>
    <property type="project" value="InterPro"/>
</dbReference>
<evidence type="ECO:0000313" key="2">
    <source>
        <dbReference type="EMBL" id="TWB25014.1"/>
    </source>
</evidence>
<dbReference type="AlphaFoldDB" id="A0A560FTQ4"/>
<dbReference type="Proteomes" id="UP000316545">
    <property type="component" value="Unassembled WGS sequence"/>
</dbReference>
<reference evidence="2 3" key="1">
    <citation type="submission" date="2019-06" db="EMBL/GenBank/DDBJ databases">
        <title>Genomic Encyclopedia of Type Strains, Phase IV (KMG-V): Genome sequencing to study the core and pangenomes of soil and plant-associated prokaryotes.</title>
        <authorList>
            <person name="Whitman W."/>
        </authorList>
    </citation>
    <scope>NUCLEOTIDE SEQUENCE [LARGE SCALE GENOMIC DNA]</scope>
    <source>
        <strain evidence="2 3">BR 11865</strain>
    </source>
</reference>
<dbReference type="PANTHER" id="PTHR43581">
    <property type="entry name" value="ATP/GTP PHOSPHATASE"/>
    <property type="match status" value="1"/>
</dbReference>
<dbReference type="SUPFAM" id="SSF52540">
    <property type="entry name" value="P-loop containing nucleoside triphosphate hydrolases"/>
    <property type="match status" value="1"/>
</dbReference>
<dbReference type="InterPro" id="IPR051396">
    <property type="entry name" value="Bact_Antivir_Def_Nuclease"/>
</dbReference>
<gene>
    <name evidence="2" type="ORF">FBZ88_11191</name>
</gene>
<sequence length="603" mass="68121">MLKRLVNMARPKIFEQIFSGNMRTKKKNNEVRSPVNKETPTITVKSIRFISGTEIAVDNNDIIVFVGSNNSGKSSCLKEIEEMMHNKKFLGKAISKIEIVKSGDDRYIKEYIEKHSSVESSYGIHRTYSGDEYNISVDNVVGEWNELSRDICRFFCRRLKTETRITDSDAAMTFNVLDEAASRPIHALYANKDIEDKVSRYFHAAFGSELIVMKGGGDKIPLYVGQKPNIVNGEDPTTRSYLKKLEEVASPLEEQGDGMRSFTSAILEMLTSEAPSILLIDEPEAFLHPPQARLLGELFAKEKRKNSQIFIATHSVDVLIGLLNAAPNQLRIIRVQKRSDQNQIKELERSKTRSISIDPLMRHSSVLSGIFHNRAIICESDADCSFYQAILSHDHSKRHSYHDALFLHANGKHRMVTLCESLLSLGVPVDIIADIDILSDIDVMKKIISAMGGQWREVEPYLATLRAAINSSAKKRRSLEIKASIRSILDNIEDSSDFPERAVSDINSLLEKSSPWKILKKAGYSAIPSGDASKSMEEIRKYLENIGIWIVPVGELEGFCRTIGGHGPKWVQQVIETKNINTDRELDEARNFIYSIWNRHLHQ</sequence>
<accession>A0A560FTQ4</accession>